<dbReference type="EMBL" id="RZGK01000023">
    <property type="protein sequence ID" value="KAF9690600.1"/>
    <property type="molecule type" value="Genomic_DNA"/>
</dbReference>
<evidence type="ECO:0000256" key="3">
    <source>
        <dbReference type="SAM" id="MobiDB-lite"/>
    </source>
</evidence>
<dbReference type="InterPro" id="IPR036291">
    <property type="entry name" value="NAD(P)-bd_dom_sf"/>
</dbReference>
<feature type="region of interest" description="Disordered" evidence="3">
    <location>
        <begin position="891"/>
        <end position="925"/>
    </location>
</feature>
<dbReference type="InterPro" id="IPR020904">
    <property type="entry name" value="Sc_DH/Rdtase_CS"/>
</dbReference>
<dbReference type="SUPFAM" id="SSF51735">
    <property type="entry name" value="NAD(P)-binding Rossmann-fold domains"/>
    <property type="match status" value="1"/>
</dbReference>
<feature type="compositionally biased region" description="Low complexity" evidence="3">
    <location>
        <begin position="907"/>
        <end position="920"/>
    </location>
</feature>
<dbReference type="Pfam" id="PF13561">
    <property type="entry name" value="adh_short_C2"/>
    <property type="match status" value="1"/>
</dbReference>
<dbReference type="Gene3D" id="3.40.50.720">
    <property type="entry name" value="NAD(P)-binding Rossmann-like Domain"/>
    <property type="match status" value="1"/>
</dbReference>
<feature type="compositionally biased region" description="Polar residues" evidence="3">
    <location>
        <begin position="895"/>
        <end position="906"/>
    </location>
</feature>
<keyword evidence="2" id="KW-0539">Nucleus</keyword>
<organism evidence="4 5">
    <name type="scientific">Ascochyta lentis</name>
    <dbReference type="NCBI Taxonomy" id="205686"/>
    <lineage>
        <taxon>Eukaryota</taxon>
        <taxon>Fungi</taxon>
        <taxon>Dikarya</taxon>
        <taxon>Ascomycota</taxon>
        <taxon>Pezizomycotina</taxon>
        <taxon>Dothideomycetes</taxon>
        <taxon>Pleosporomycetidae</taxon>
        <taxon>Pleosporales</taxon>
        <taxon>Pleosporineae</taxon>
        <taxon>Didymellaceae</taxon>
        <taxon>Ascochyta</taxon>
    </lineage>
</organism>
<feature type="compositionally biased region" description="Polar residues" evidence="3">
    <location>
        <begin position="341"/>
        <end position="354"/>
    </location>
</feature>
<dbReference type="CDD" id="cd00067">
    <property type="entry name" value="GAL4"/>
    <property type="match status" value="1"/>
</dbReference>
<reference evidence="4" key="2">
    <citation type="submission" date="2020-09" db="EMBL/GenBank/DDBJ databases">
        <title>Reference genome assembly for Australian Ascochyta lentis isolate Al4.</title>
        <authorList>
            <person name="Lee R.C."/>
            <person name="Farfan-Caceres L.M."/>
            <person name="Debler J.W."/>
            <person name="Williams A.H."/>
            <person name="Henares B.M."/>
        </authorList>
    </citation>
    <scope>NUCLEOTIDE SEQUENCE</scope>
    <source>
        <strain evidence="4">Al4</strain>
    </source>
</reference>
<comment type="caution">
    <text evidence="4">The sequence shown here is derived from an EMBL/GenBank/DDBJ whole genome shotgun (WGS) entry which is preliminary data.</text>
</comment>
<dbReference type="GO" id="GO:0008270">
    <property type="term" value="F:zinc ion binding"/>
    <property type="evidence" value="ECO:0007669"/>
    <property type="project" value="InterPro"/>
</dbReference>
<evidence type="ECO:0000313" key="4">
    <source>
        <dbReference type="EMBL" id="KAF9690600.1"/>
    </source>
</evidence>
<dbReference type="Proteomes" id="UP000651452">
    <property type="component" value="Unassembled WGS sequence"/>
</dbReference>
<dbReference type="InterPro" id="IPR001138">
    <property type="entry name" value="Zn2Cys6_DnaBD"/>
</dbReference>
<dbReference type="GO" id="GO:0000981">
    <property type="term" value="F:DNA-binding transcription factor activity, RNA polymerase II-specific"/>
    <property type="evidence" value="ECO:0007669"/>
    <property type="project" value="InterPro"/>
</dbReference>
<dbReference type="PANTHER" id="PTHR38111">
    <property type="entry name" value="ZN(2)-C6 FUNGAL-TYPE DOMAIN-CONTAINING PROTEIN-RELATED"/>
    <property type="match status" value="1"/>
</dbReference>
<sequence>MASTQPLAGKIALITGASKGIGAATALELASLGAKIVINYSSDPKPADELVQKIGSDKAIAIKADAGSVSDIERLVQETVSWDRNPDGKIDILIPNAGLALMKTLEQTEEVDFQRTMDLNVKGPYFLVQKALPYMSSGARVILLSTSLCNSSNITPNYLLYVTSKGAIEQMVRVLAKDLGKKGICVNCVAPGPTATDLFFKGKSEELVNTIASWNPFGRIGEPEEIARAIVYFSGEGGSWVNGQILRVNGDGQVRYLQTAQSEGNFPRVPPAVCDEEKPQCGACSKKDRPCSYTYGRASALVVQDPNQLTKHGKSKVAPVVYTLEPFEDTSNSSSSKSSELRVSTQRKAESGSGTFQTLAPVSVAKLHPSKKISAQRKKALEIYLQRLQSEASLALIRPSSAESTLIARWVNMLGSAPADSRPLSILGTWIQSIPSRVGSNTMLDLAVEFLVDSHAVYWEDSYSKRQVASMTKSRALKKLQLAVSQTENHNTYDMVLATKLHYAAETLLGVDTMYHAIHAYGLAELLKSGGVSNVDDEHYWNLIDNTYVDDVNEAMLAGRASVFDNDYYLSMTFPPALTSNPMPITPAQRASISIMHVFVQCPRLNCLVRQAITYPESSGFLAAAVSLTEYMWQINLSAHVSELIQTSVTTIDQPVSLDMADLLPESLHFNSIQNMILCTRYWMLQNVLCGLTDTLHRHFPNETALSLLPGLERVQEVDIEAGVCLAESLAWAESVSEKLPLVPLRLHTPLQISIGPWHRMLRHTASLLPSDTAFDTDLEQHTSNNFARAVRMKRWLINECNRIHEQWDVSTVDERSLYEALDSMAGEEIPEWLPTRVRFEAEDGDMVLKLDYERSSGKNQDCFALCGDGAMSRLSESSSRGASISDTYTHELQDTANSATLTPRFSSSEENGSPENSVSTSPGPSDFLFKSGRNLCSTSGWWPASNTSAVYTNAEAEPAFGPCTASSWWPQTPKTSIVLLDSTHKTSAFQPKAERKAARTGVKFNNTKANGCMSPAWTSRNGSTEF</sequence>
<protein>
    <submittedName>
        <fullName evidence="4">Uncharacterized protein</fullName>
    </submittedName>
</protein>
<dbReference type="PANTHER" id="PTHR38111:SF2">
    <property type="entry name" value="FINGER DOMAIN PROTEIN, PUTATIVE (AFU_ORTHOLOGUE AFUA_1G01560)-RELATED"/>
    <property type="match status" value="1"/>
</dbReference>
<dbReference type="InterPro" id="IPR002347">
    <property type="entry name" value="SDR_fam"/>
</dbReference>
<dbReference type="FunFam" id="3.40.50.720:FF:000084">
    <property type="entry name" value="Short-chain dehydrogenase reductase"/>
    <property type="match status" value="1"/>
</dbReference>
<evidence type="ECO:0000256" key="1">
    <source>
        <dbReference type="ARBA" id="ARBA00022857"/>
    </source>
</evidence>
<dbReference type="AlphaFoldDB" id="A0A8H7IS76"/>
<gene>
    <name evidence="4" type="ORF">EKO04_011401</name>
</gene>
<accession>A0A8H7IS76</accession>
<keyword evidence="1" id="KW-0521">NADP</keyword>
<evidence type="ECO:0000256" key="2">
    <source>
        <dbReference type="ARBA" id="ARBA00023242"/>
    </source>
</evidence>
<name>A0A8H7IS76_9PLEO</name>
<proteinExistence type="predicted"/>
<keyword evidence="5" id="KW-1185">Reference proteome</keyword>
<reference evidence="4" key="1">
    <citation type="submission" date="2018-12" db="EMBL/GenBank/DDBJ databases">
        <authorList>
            <person name="Syme R.A."/>
            <person name="Farfan-Caceres L."/>
            <person name="Lichtenzveig J."/>
        </authorList>
    </citation>
    <scope>NUCLEOTIDE SEQUENCE</scope>
    <source>
        <strain evidence="4">Al4</strain>
    </source>
</reference>
<dbReference type="PRINTS" id="PR00081">
    <property type="entry name" value="GDHRDH"/>
</dbReference>
<dbReference type="InterPro" id="IPR053178">
    <property type="entry name" value="Osmoadaptation_assoc"/>
</dbReference>
<evidence type="ECO:0000313" key="5">
    <source>
        <dbReference type="Proteomes" id="UP000651452"/>
    </source>
</evidence>
<dbReference type="OrthoDB" id="5126878at2759"/>
<dbReference type="PROSITE" id="PS00061">
    <property type="entry name" value="ADH_SHORT"/>
    <property type="match status" value="1"/>
</dbReference>
<feature type="region of interest" description="Disordered" evidence="3">
    <location>
        <begin position="328"/>
        <end position="354"/>
    </location>
</feature>